<keyword evidence="2 5" id="KW-0694">RNA-binding</keyword>
<dbReference type="SUPFAM" id="SSF50715">
    <property type="entry name" value="Ribosomal protein L25-like"/>
    <property type="match status" value="1"/>
</dbReference>
<evidence type="ECO:0000256" key="2">
    <source>
        <dbReference type="ARBA" id="ARBA00022884"/>
    </source>
</evidence>
<dbReference type="InterPro" id="IPR020056">
    <property type="entry name" value="Rbsml_bL25/Gln-tRNA_synth_N"/>
</dbReference>
<dbReference type="CDD" id="cd00495">
    <property type="entry name" value="Ribosomal_L25_TL5_CTC"/>
    <property type="match status" value="1"/>
</dbReference>
<dbReference type="GO" id="GO:0003735">
    <property type="term" value="F:structural constituent of ribosome"/>
    <property type="evidence" value="ECO:0007669"/>
    <property type="project" value="InterPro"/>
</dbReference>
<keyword evidence="3 5" id="KW-0689">Ribosomal protein</keyword>
<name>Q01QR2_SOLUE</name>
<protein>
    <recommendedName>
        <fullName evidence="5">Large ribosomal subunit protein bL25</fullName>
    </recommendedName>
    <alternativeName>
        <fullName evidence="5">General stress protein CTC</fullName>
    </alternativeName>
</protein>
<comment type="similarity">
    <text evidence="5">Belongs to the bacterial ribosomal protein bL25 family. CTC subfamily.</text>
</comment>
<dbReference type="Pfam" id="PF14693">
    <property type="entry name" value="Ribosomal_TL5_C"/>
    <property type="match status" value="1"/>
</dbReference>
<dbReference type="InParanoid" id="Q01QR2"/>
<feature type="region of interest" description="Disordered" evidence="6">
    <location>
        <begin position="194"/>
        <end position="227"/>
    </location>
</feature>
<evidence type="ECO:0000259" key="8">
    <source>
        <dbReference type="Pfam" id="PF14693"/>
    </source>
</evidence>
<dbReference type="InterPro" id="IPR029751">
    <property type="entry name" value="Ribosomal_L25_dom"/>
</dbReference>
<dbReference type="HOGENOM" id="CLU_075939_2_1_0"/>
<dbReference type="STRING" id="234267.Acid_7095"/>
<sequence length="227" mass="24152">MIKDITVPAEIRNSRGKNEARRTRMAGNIPAVVYGAYQEPVSVAVSPRDIVKIIRSNTGLNTIFTLAIAGGETTPVMIVDRQVDPIKSTLLHADFKRVDLTKRIRVSVPVFTEGEPAGVKVQGGLLEIISRAIEIECLPDDIPEKFVVNVSELMIGQSKRGSDVALSGSMKLVSDPQTVIAHIVALRAEAAATPAEGAAAPAAAEPEVAKKGKKDEAPAAEEKGKKK</sequence>
<dbReference type="InterPro" id="IPR037121">
    <property type="entry name" value="Ribosomal_bL25_C"/>
</dbReference>
<dbReference type="HAMAP" id="MF_01334">
    <property type="entry name" value="Ribosomal_bL25_CTC"/>
    <property type="match status" value="1"/>
</dbReference>
<feature type="compositionally biased region" description="Low complexity" evidence="6">
    <location>
        <begin position="194"/>
        <end position="206"/>
    </location>
</feature>
<dbReference type="GO" id="GO:0022625">
    <property type="term" value="C:cytosolic large ribosomal subunit"/>
    <property type="evidence" value="ECO:0007669"/>
    <property type="project" value="TreeGrafter"/>
</dbReference>
<evidence type="ECO:0000256" key="5">
    <source>
        <dbReference type="HAMAP-Rule" id="MF_01334"/>
    </source>
</evidence>
<comment type="function">
    <text evidence="5">This is one of the proteins that binds to the 5S RNA in the ribosome where it forms part of the central protuberance.</text>
</comment>
<dbReference type="OrthoDB" id="9790002at2"/>
<evidence type="ECO:0000256" key="3">
    <source>
        <dbReference type="ARBA" id="ARBA00022980"/>
    </source>
</evidence>
<dbReference type="InterPro" id="IPR011035">
    <property type="entry name" value="Ribosomal_bL25/Gln-tRNA_synth"/>
</dbReference>
<gene>
    <name evidence="5" type="primary">rplY</name>
    <name evidence="5" type="synonym">ctc</name>
    <name evidence="9" type="ordered locus">Acid_7095</name>
</gene>
<evidence type="ECO:0000259" key="7">
    <source>
        <dbReference type="Pfam" id="PF01386"/>
    </source>
</evidence>
<evidence type="ECO:0000256" key="6">
    <source>
        <dbReference type="SAM" id="MobiDB-lite"/>
    </source>
</evidence>
<dbReference type="InterPro" id="IPR001021">
    <property type="entry name" value="Ribosomal_bL25_long"/>
</dbReference>
<feature type="domain" description="Large ribosomal subunit protein bL25 beta" evidence="8">
    <location>
        <begin position="104"/>
        <end position="185"/>
    </location>
</feature>
<organism evidence="9">
    <name type="scientific">Solibacter usitatus (strain Ellin6076)</name>
    <dbReference type="NCBI Taxonomy" id="234267"/>
    <lineage>
        <taxon>Bacteria</taxon>
        <taxon>Pseudomonadati</taxon>
        <taxon>Acidobacteriota</taxon>
        <taxon>Terriglobia</taxon>
        <taxon>Bryobacterales</taxon>
        <taxon>Solibacteraceae</taxon>
        <taxon>Candidatus Solibacter</taxon>
    </lineage>
</organism>
<dbReference type="InterPro" id="IPR020930">
    <property type="entry name" value="Ribosomal_uL5_bac-type"/>
</dbReference>
<keyword evidence="4 5" id="KW-0687">Ribonucleoprotein</keyword>
<evidence type="ECO:0000256" key="1">
    <source>
        <dbReference type="ARBA" id="ARBA00022730"/>
    </source>
</evidence>
<keyword evidence="1 5" id="KW-0699">rRNA-binding</keyword>
<dbReference type="Gene3D" id="2.170.120.20">
    <property type="entry name" value="Ribosomal protein L25, beta domain"/>
    <property type="match status" value="1"/>
</dbReference>
<evidence type="ECO:0000313" key="9">
    <source>
        <dbReference type="EMBL" id="ABJ88008.1"/>
    </source>
</evidence>
<evidence type="ECO:0000256" key="4">
    <source>
        <dbReference type="ARBA" id="ARBA00023274"/>
    </source>
</evidence>
<dbReference type="Pfam" id="PF01386">
    <property type="entry name" value="Ribosomal_L25p"/>
    <property type="match status" value="1"/>
</dbReference>
<proteinExistence type="inferred from homology"/>
<dbReference type="eggNOG" id="COG1825">
    <property type="taxonomic scope" value="Bacteria"/>
</dbReference>
<dbReference type="NCBIfam" id="TIGR00731">
    <property type="entry name" value="bL25_bact_ctc"/>
    <property type="match status" value="1"/>
</dbReference>
<feature type="domain" description="Large ribosomal subunit protein bL25 L25" evidence="7">
    <location>
        <begin position="9"/>
        <end position="95"/>
    </location>
</feature>
<dbReference type="GO" id="GO:0006412">
    <property type="term" value="P:translation"/>
    <property type="evidence" value="ECO:0007669"/>
    <property type="project" value="UniProtKB-UniRule"/>
</dbReference>
<reference evidence="9" key="1">
    <citation type="submission" date="2006-10" db="EMBL/GenBank/DDBJ databases">
        <title>Complete sequence of Solibacter usitatus Ellin6076.</title>
        <authorList>
            <consortium name="US DOE Joint Genome Institute"/>
            <person name="Copeland A."/>
            <person name="Lucas S."/>
            <person name="Lapidus A."/>
            <person name="Barry K."/>
            <person name="Detter J.C."/>
            <person name="Glavina del Rio T."/>
            <person name="Hammon N."/>
            <person name="Israni S."/>
            <person name="Dalin E."/>
            <person name="Tice H."/>
            <person name="Pitluck S."/>
            <person name="Thompson L.S."/>
            <person name="Brettin T."/>
            <person name="Bruce D."/>
            <person name="Han C."/>
            <person name="Tapia R."/>
            <person name="Gilna P."/>
            <person name="Schmutz J."/>
            <person name="Larimer F."/>
            <person name="Land M."/>
            <person name="Hauser L."/>
            <person name="Kyrpides N."/>
            <person name="Mikhailova N."/>
            <person name="Janssen P.H."/>
            <person name="Kuske C.R."/>
            <person name="Richardson P."/>
        </authorList>
    </citation>
    <scope>NUCLEOTIDE SEQUENCE</scope>
    <source>
        <strain evidence="9">Ellin6076</strain>
    </source>
</reference>
<dbReference type="GO" id="GO:0008097">
    <property type="term" value="F:5S rRNA binding"/>
    <property type="evidence" value="ECO:0007669"/>
    <property type="project" value="InterPro"/>
</dbReference>
<dbReference type="PANTHER" id="PTHR33284:SF1">
    <property type="entry name" value="RIBOSOMAL PROTEIN L25_GLN-TRNA SYNTHETASE, ANTI-CODON-BINDING DOMAIN-CONTAINING PROTEIN"/>
    <property type="match status" value="1"/>
</dbReference>
<dbReference type="AlphaFoldDB" id="Q01QR2"/>
<dbReference type="KEGG" id="sus:Acid_7095"/>
<accession>Q01QR2</accession>
<dbReference type="EMBL" id="CP000473">
    <property type="protein sequence ID" value="ABJ88008.1"/>
    <property type="molecule type" value="Genomic_DNA"/>
</dbReference>
<dbReference type="InterPro" id="IPR020057">
    <property type="entry name" value="Ribosomal_bL25_b-dom"/>
</dbReference>
<comment type="subunit">
    <text evidence="5">Part of the 50S ribosomal subunit; part of the 5S rRNA/L5/L18/L25 subcomplex. Contacts the 5S rRNA. Binds to the 5S rRNA independently of L5 and L18.</text>
</comment>
<dbReference type="PANTHER" id="PTHR33284">
    <property type="entry name" value="RIBOSOMAL PROTEIN L25/GLN-TRNA SYNTHETASE, ANTI-CODON-BINDING DOMAIN-CONTAINING PROTEIN"/>
    <property type="match status" value="1"/>
</dbReference>
<feature type="compositionally biased region" description="Basic and acidic residues" evidence="6">
    <location>
        <begin position="207"/>
        <end position="227"/>
    </location>
</feature>
<dbReference type="Gene3D" id="2.40.240.10">
    <property type="entry name" value="Ribosomal Protein L25, Chain P"/>
    <property type="match status" value="1"/>
</dbReference>